<protein>
    <recommendedName>
        <fullName evidence="3">SGNH hydrolase-type esterase domain-containing protein</fullName>
    </recommendedName>
</protein>
<dbReference type="InterPro" id="IPR036514">
    <property type="entry name" value="SGNH_hydro_sf"/>
</dbReference>
<dbReference type="InterPro" id="IPR028994">
    <property type="entry name" value="Integrin_alpha_N"/>
</dbReference>
<name>A0ABP8CDM7_9ACTN</name>
<dbReference type="Gene3D" id="3.40.50.1110">
    <property type="entry name" value="SGNH hydrolase"/>
    <property type="match status" value="1"/>
</dbReference>
<proteinExistence type="predicted"/>
<evidence type="ECO:0000259" key="3">
    <source>
        <dbReference type="Pfam" id="PF13472"/>
    </source>
</evidence>
<dbReference type="InterPro" id="IPR051532">
    <property type="entry name" value="Ester_Hydrolysis_Enzymes"/>
</dbReference>
<keyword evidence="1" id="KW-0732">Signal</keyword>
<evidence type="ECO:0000313" key="5">
    <source>
        <dbReference type="Proteomes" id="UP001501710"/>
    </source>
</evidence>
<gene>
    <name evidence="4" type="ORF">GCM10022254_51960</name>
</gene>
<dbReference type="Proteomes" id="UP001501710">
    <property type="component" value="Unassembled WGS sequence"/>
</dbReference>
<feature type="region of interest" description="Disordered" evidence="2">
    <location>
        <begin position="229"/>
        <end position="255"/>
    </location>
</feature>
<feature type="compositionally biased region" description="Polar residues" evidence="2">
    <location>
        <begin position="236"/>
        <end position="248"/>
    </location>
</feature>
<evidence type="ECO:0000256" key="1">
    <source>
        <dbReference type="ARBA" id="ARBA00022729"/>
    </source>
</evidence>
<comment type="caution">
    <text evidence="4">The sequence shown here is derived from an EMBL/GenBank/DDBJ whole genome shotgun (WGS) entry which is preliminary data.</text>
</comment>
<feature type="region of interest" description="Disordered" evidence="2">
    <location>
        <begin position="462"/>
        <end position="490"/>
    </location>
</feature>
<dbReference type="Pfam" id="PF13517">
    <property type="entry name" value="FG-GAP_3"/>
    <property type="match status" value="2"/>
</dbReference>
<reference evidence="5" key="1">
    <citation type="journal article" date="2019" name="Int. J. Syst. Evol. Microbiol.">
        <title>The Global Catalogue of Microorganisms (GCM) 10K type strain sequencing project: providing services to taxonomists for standard genome sequencing and annotation.</title>
        <authorList>
            <consortium name="The Broad Institute Genomics Platform"/>
            <consortium name="The Broad Institute Genome Sequencing Center for Infectious Disease"/>
            <person name="Wu L."/>
            <person name="Ma J."/>
        </authorList>
    </citation>
    <scope>NUCLEOTIDE SEQUENCE [LARGE SCALE GENOMIC DNA]</scope>
    <source>
        <strain evidence="5">JCM 17440</strain>
    </source>
</reference>
<dbReference type="InterPro" id="IPR013517">
    <property type="entry name" value="FG-GAP"/>
</dbReference>
<feature type="domain" description="SGNH hydrolase-type esterase" evidence="3">
    <location>
        <begin position="288"/>
        <end position="438"/>
    </location>
</feature>
<dbReference type="SUPFAM" id="SSF69318">
    <property type="entry name" value="Integrin alpha N-terminal domain"/>
    <property type="match status" value="1"/>
</dbReference>
<dbReference type="Pfam" id="PF13472">
    <property type="entry name" value="Lipase_GDSL_2"/>
    <property type="match status" value="1"/>
</dbReference>
<dbReference type="InterPro" id="IPR013830">
    <property type="entry name" value="SGNH_hydro"/>
</dbReference>
<keyword evidence="5" id="KW-1185">Reference proteome</keyword>
<dbReference type="PANTHER" id="PTHR30383:SF5">
    <property type="entry name" value="SGNH HYDROLASE-TYPE ESTERASE DOMAIN-CONTAINING PROTEIN"/>
    <property type="match status" value="1"/>
</dbReference>
<dbReference type="PANTHER" id="PTHR30383">
    <property type="entry name" value="THIOESTERASE 1/PROTEASE 1/LYSOPHOSPHOLIPASE L1"/>
    <property type="match status" value="1"/>
</dbReference>
<evidence type="ECO:0000313" key="4">
    <source>
        <dbReference type="EMBL" id="GAA4237966.1"/>
    </source>
</evidence>
<organism evidence="4 5">
    <name type="scientific">Actinomadura meridiana</name>
    <dbReference type="NCBI Taxonomy" id="559626"/>
    <lineage>
        <taxon>Bacteria</taxon>
        <taxon>Bacillati</taxon>
        <taxon>Actinomycetota</taxon>
        <taxon>Actinomycetes</taxon>
        <taxon>Streptosporangiales</taxon>
        <taxon>Thermomonosporaceae</taxon>
        <taxon>Actinomadura</taxon>
    </lineage>
</organism>
<sequence length="784" mass="85756">MRLEESVPNMPDWDSPDPGRARELWEYASSQFAEQTSDQAWVVKGKCVREHNVWEDREFPALKASGKVKCIWQVDENDLTHEKLIWNAWWWGGTCSGEVHLRNKAAQACAAYNPPNYQWNHPDDEVHWTHYYGWAFIGGGKPYGGTRGDNVPSEAVGYQFSIEPNDDGPSDPQYFLDHNDRVLAWFMPGSKTPDFLRIRPQSEFWPRGDEPAPEVCSFGTAIRNGTAQTLRPMGLGSSTTYGEGSSDGNGYRDTADQGLSALAEQNAGHTGDHLAPSAARKAVAGADDSTPLVDWVGSVRVGTMADREVEGWRGFRIDEIAGKAECAVKTYQPNIITLIAGGNDVLQNYQMDGAIGRLQSLIEQVTTDAPGVTVLVAGVQPLRDPGSNARGEAFTAQIPAMVDRLADRGVRVLYTDTTGLELSDIGADGIHPTDQGYEKIGDAFVKAAGQANERGWIRQPTAQADNAGSNPCGLKDDGPGQTPPAQNKLGQHWDDRGVIQAQQFSSSNRFWMVDINKDGKAEYVTVDKDQNFRFWWNSGPSGKNWTPFVEGQNSYKPSPGAVGNQLRFGDVDGDGFPDCMVVNSEGGVFVSTWKADNPSGSRMCMDKEKFAGGASVYSEGSSGSKPRIDPSIQIRFADVTGGGRDDYLLIEPDGTATAWYNKGLQIDRTRPYLEWAQPEKIADALANPRQIRYADINGDKRADRILITAKGGARAWINEGAKGAGGTYRDIGRIAGDGDLPPQDIQFADLDGDGKSDFLRIGWTGVAHAWLNKLPSDYFDTFHP</sequence>
<dbReference type="SUPFAM" id="SSF52266">
    <property type="entry name" value="SGNH hydrolase"/>
    <property type="match status" value="1"/>
</dbReference>
<accession>A0ABP8CDM7</accession>
<dbReference type="CDD" id="cd01833">
    <property type="entry name" value="XynB_like"/>
    <property type="match status" value="1"/>
</dbReference>
<dbReference type="EMBL" id="BAABAS010000019">
    <property type="protein sequence ID" value="GAA4237966.1"/>
    <property type="molecule type" value="Genomic_DNA"/>
</dbReference>
<evidence type="ECO:0000256" key="2">
    <source>
        <dbReference type="SAM" id="MobiDB-lite"/>
    </source>
</evidence>